<comment type="caution">
    <text evidence="8">The sequence shown here is derived from an EMBL/GenBank/DDBJ whole genome shotgun (WGS) entry which is preliminary data.</text>
</comment>
<dbReference type="InterPro" id="IPR007348">
    <property type="entry name" value="CopC_dom"/>
</dbReference>
<keyword evidence="5" id="KW-1133">Transmembrane helix</keyword>
<dbReference type="Proteomes" id="UP000279275">
    <property type="component" value="Unassembled WGS sequence"/>
</dbReference>
<gene>
    <name evidence="8" type="ORF">EBN03_06970</name>
</gene>
<dbReference type="PANTHER" id="PTHR34820">
    <property type="entry name" value="INNER MEMBRANE PROTEIN YEBZ"/>
    <property type="match status" value="1"/>
</dbReference>
<reference evidence="8 9" key="1">
    <citation type="submission" date="2018-10" db="EMBL/GenBank/DDBJ databases">
        <title>Isolation from cow dung.</title>
        <authorList>
            <person name="Ling L."/>
        </authorList>
    </citation>
    <scope>NUCLEOTIDE SEQUENCE [LARGE SCALE GENOMIC DNA]</scope>
    <source>
        <strain evidence="8 9">NEAU-LL90</strain>
    </source>
</reference>
<dbReference type="GO" id="GO:0005507">
    <property type="term" value="F:copper ion binding"/>
    <property type="evidence" value="ECO:0007669"/>
    <property type="project" value="InterPro"/>
</dbReference>
<dbReference type="RefSeq" id="WP_122187081.1">
    <property type="nucleotide sequence ID" value="NZ_RFFH01000002.1"/>
</dbReference>
<keyword evidence="4" id="KW-0186">Copper</keyword>
<evidence type="ECO:0000256" key="1">
    <source>
        <dbReference type="ARBA" id="ARBA00004196"/>
    </source>
</evidence>
<dbReference type="SUPFAM" id="SSF81296">
    <property type="entry name" value="E set domains"/>
    <property type="match status" value="1"/>
</dbReference>
<dbReference type="InterPro" id="IPR032694">
    <property type="entry name" value="CopC/D"/>
</dbReference>
<evidence type="ECO:0000256" key="4">
    <source>
        <dbReference type="ARBA" id="ARBA00023008"/>
    </source>
</evidence>
<organism evidence="8 9">
    <name type="scientific">Nocardia stercoris</name>
    <dbReference type="NCBI Taxonomy" id="2483361"/>
    <lineage>
        <taxon>Bacteria</taxon>
        <taxon>Bacillati</taxon>
        <taxon>Actinomycetota</taxon>
        <taxon>Actinomycetes</taxon>
        <taxon>Mycobacteriales</taxon>
        <taxon>Nocardiaceae</taxon>
        <taxon>Nocardia</taxon>
    </lineage>
</organism>
<comment type="subcellular location">
    <subcellularLocation>
        <location evidence="1">Cell envelope</location>
    </subcellularLocation>
</comment>
<keyword evidence="5" id="KW-0472">Membrane</keyword>
<dbReference type="GO" id="GO:0005886">
    <property type="term" value="C:plasma membrane"/>
    <property type="evidence" value="ECO:0007669"/>
    <property type="project" value="TreeGrafter"/>
</dbReference>
<name>A0A3M2LAU7_9NOCA</name>
<dbReference type="GO" id="GO:0006825">
    <property type="term" value="P:copper ion transport"/>
    <property type="evidence" value="ECO:0007669"/>
    <property type="project" value="InterPro"/>
</dbReference>
<feature type="transmembrane region" description="Helical" evidence="5">
    <location>
        <begin position="149"/>
        <end position="170"/>
    </location>
</feature>
<dbReference type="GO" id="GO:0030313">
    <property type="term" value="C:cell envelope"/>
    <property type="evidence" value="ECO:0007669"/>
    <property type="project" value="UniProtKB-SubCell"/>
</dbReference>
<evidence type="ECO:0000256" key="3">
    <source>
        <dbReference type="ARBA" id="ARBA00022729"/>
    </source>
</evidence>
<proteinExistence type="predicted"/>
<accession>A0A3M2LAU7</accession>
<evidence type="ECO:0000259" key="7">
    <source>
        <dbReference type="Pfam" id="PF04234"/>
    </source>
</evidence>
<evidence type="ECO:0000313" key="9">
    <source>
        <dbReference type="Proteomes" id="UP000279275"/>
    </source>
</evidence>
<evidence type="ECO:0000256" key="6">
    <source>
        <dbReference type="SAM" id="SignalP"/>
    </source>
</evidence>
<keyword evidence="3 6" id="KW-0732">Signal</keyword>
<feature type="chain" id="PRO_5039113179" evidence="6">
    <location>
        <begin position="23"/>
        <end position="178"/>
    </location>
</feature>
<dbReference type="EMBL" id="RFFH01000002">
    <property type="protein sequence ID" value="RMI34156.1"/>
    <property type="molecule type" value="Genomic_DNA"/>
</dbReference>
<protein>
    <submittedName>
        <fullName evidence="8">Copper resistance protein CopC</fullName>
    </submittedName>
</protein>
<dbReference type="OrthoDB" id="5242236at2"/>
<keyword evidence="5" id="KW-0812">Transmembrane</keyword>
<dbReference type="GO" id="GO:0042597">
    <property type="term" value="C:periplasmic space"/>
    <property type="evidence" value="ECO:0007669"/>
    <property type="project" value="InterPro"/>
</dbReference>
<dbReference type="Gene3D" id="2.60.40.1220">
    <property type="match status" value="1"/>
</dbReference>
<dbReference type="InterPro" id="IPR014755">
    <property type="entry name" value="Cu-Rt/internalin_Ig-like"/>
</dbReference>
<feature type="signal peptide" evidence="6">
    <location>
        <begin position="1"/>
        <end position="22"/>
    </location>
</feature>
<evidence type="ECO:0000256" key="5">
    <source>
        <dbReference type="SAM" id="Phobius"/>
    </source>
</evidence>
<evidence type="ECO:0000313" key="8">
    <source>
        <dbReference type="EMBL" id="RMI34156.1"/>
    </source>
</evidence>
<keyword evidence="9" id="KW-1185">Reference proteome</keyword>
<dbReference type="PANTHER" id="PTHR34820:SF4">
    <property type="entry name" value="INNER MEMBRANE PROTEIN YEBZ"/>
    <property type="match status" value="1"/>
</dbReference>
<keyword evidence="2" id="KW-0479">Metal-binding</keyword>
<dbReference type="InterPro" id="IPR014756">
    <property type="entry name" value="Ig_E-set"/>
</dbReference>
<dbReference type="GO" id="GO:0046688">
    <property type="term" value="P:response to copper ion"/>
    <property type="evidence" value="ECO:0007669"/>
    <property type="project" value="InterPro"/>
</dbReference>
<dbReference type="Pfam" id="PF04234">
    <property type="entry name" value="CopC"/>
    <property type="match status" value="1"/>
</dbReference>
<evidence type="ECO:0000256" key="2">
    <source>
        <dbReference type="ARBA" id="ARBA00022723"/>
    </source>
</evidence>
<feature type="domain" description="CopC" evidence="7">
    <location>
        <begin position="29"/>
        <end position="122"/>
    </location>
</feature>
<dbReference type="AlphaFoldDB" id="A0A3M2LAU7"/>
<sequence length="178" mass="17301">MIRRVLAGLVAVLLLGGFAALAAGPAGAHSLPVSSEPADGSTVTAGPARASVTFNENLQASFPSLTVVGPDGNLWSHGDVVVDGPTVSVAVGDLGPTGKYTVAFRVTSADGHPVSGTRTFTLTVAGHGTPGPKPGAAAGSEGGSGGVPVWVFIAAAAVLFGGGLAVVLLGGRGKPRRS</sequence>